<gene>
    <name evidence="2" type="ORF">ACFSYJ_35730</name>
</gene>
<name>A0ABW5GT59_9PSEU</name>
<keyword evidence="1" id="KW-1133">Transmembrane helix</keyword>
<reference evidence="3" key="1">
    <citation type="journal article" date="2019" name="Int. J. Syst. Evol. Microbiol.">
        <title>The Global Catalogue of Microorganisms (GCM) 10K type strain sequencing project: providing services to taxonomists for standard genome sequencing and annotation.</title>
        <authorList>
            <consortium name="The Broad Institute Genomics Platform"/>
            <consortium name="The Broad Institute Genome Sequencing Center for Infectious Disease"/>
            <person name="Wu L."/>
            <person name="Ma J."/>
        </authorList>
    </citation>
    <scope>NUCLEOTIDE SEQUENCE [LARGE SCALE GENOMIC DNA]</scope>
    <source>
        <strain evidence="3">CGMCC 4.7643</strain>
    </source>
</reference>
<evidence type="ECO:0000313" key="3">
    <source>
        <dbReference type="Proteomes" id="UP001597419"/>
    </source>
</evidence>
<dbReference type="Proteomes" id="UP001597419">
    <property type="component" value="Unassembled WGS sequence"/>
</dbReference>
<feature type="transmembrane region" description="Helical" evidence="1">
    <location>
        <begin position="51"/>
        <end position="74"/>
    </location>
</feature>
<keyword evidence="3" id="KW-1185">Reference proteome</keyword>
<evidence type="ECO:0008006" key="4">
    <source>
        <dbReference type="Google" id="ProtNLM"/>
    </source>
</evidence>
<feature type="transmembrane region" description="Helical" evidence="1">
    <location>
        <begin position="24"/>
        <end position="45"/>
    </location>
</feature>
<keyword evidence="1" id="KW-0812">Transmembrane</keyword>
<protein>
    <recommendedName>
        <fullName evidence="4">PH domain-containing protein</fullName>
    </recommendedName>
</protein>
<keyword evidence="1" id="KW-0472">Membrane</keyword>
<proteinExistence type="predicted"/>
<organism evidence="2 3">
    <name type="scientific">Amycolatopsis samaneae</name>
    <dbReference type="NCBI Taxonomy" id="664691"/>
    <lineage>
        <taxon>Bacteria</taxon>
        <taxon>Bacillati</taxon>
        <taxon>Actinomycetota</taxon>
        <taxon>Actinomycetes</taxon>
        <taxon>Pseudonocardiales</taxon>
        <taxon>Pseudonocardiaceae</taxon>
        <taxon>Amycolatopsis</taxon>
    </lineage>
</organism>
<feature type="transmembrane region" description="Helical" evidence="1">
    <location>
        <begin position="179"/>
        <end position="200"/>
    </location>
</feature>
<evidence type="ECO:0000313" key="2">
    <source>
        <dbReference type="EMBL" id="MFD2464014.1"/>
    </source>
</evidence>
<evidence type="ECO:0000256" key="1">
    <source>
        <dbReference type="SAM" id="Phobius"/>
    </source>
</evidence>
<dbReference type="RefSeq" id="WP_345396129.1">
    <property type="nucleotide sequence ID" value="NZ_BAABHG010000007.1"/>
</dbReference>
<comment type="caution">
    <text evidence="2">The sequence shown here is derived from an EMBL/GenBank/DDBJ whole genome shotgun (WGS) entry which is preliminary data.</text>
</comment>
<accession>A0ABW5GT59</accession>
<dbReference type="EMBL" id="JBHUKU010000023">
    <property type="protein sequence ID" value="MFD2464014.1"/>
    <property type="molecule type" value="Genomic_DNA"/>
</dbReference>
<sequence>MDTDAGLGPLVSAHRVDNRTRRQVGRVTTAVGVAAGALTLLLFLLPIDRALARLLGLVLGLGIAFLIIGITTLVKAFRGGRGERVDLHEHGIAYRTARGVRRWPWERITAIQVRETGTSNPLALKLGTDYWCAVEIEGRRRLVISGLTRDHHALVRAMAEHRHDVYVPDLPTALVRLRWCWLGIGIAFFVALAAAIVFLITHPDTEVSEQHGNITEYTKVPAISKDVQPYFYGGMIACIVLGFTGVRLYLHATRERR</sequence>
<feature type="transmembrane region" description="Helical" evidence="1">
    <location>
        <begin position="230"/>
        <end position="250"/>
    </location>
</feature>